<name>A0AAN8K1V4_PATCE</name>
<reference evidence="2 3" key="1">
    <citation type="submission" date="2024-01" db="EMBL/GenBank/DDBJ databases">
        <title>The genome of the rayed Mediterranean limpet Patella caerulea (Linnaeus, 1758).</title>
        <authorList>
            <person name="Anh-Thu Weber A."/>
            <person name="Halstead-Nussloch G."/>
        </authorList>
    </citation>
    <scope>NUCLEOTIDE SEQUENCE [LARGE SCALE GENOMIC DNA]</scope>
    <source>
        <strain evidence="2">AATW-2023a</strain>
        <tissue evidence="2">Whole specimen</tissue>
    </source>
</reference>
<evidence type="ECO:0000259" key="1">
    <source>
        <dbReference type="Pfam" id="PF21788"/>
    </source>
</evidence>
<keyword evidence="3" id="KW-1185">Reference proteome</keyword>
<proteinExistence type="predicted"/>
<dbReference type="Proteomes" id="UP001347796">
    <property type="component" value="Unassembled WGS sequence"/>
</dbReference>
<sequence>MKSITTPTGTVEWNNILTLNDVQNTIGLSAGNKLSNKHVNFQQQKMKVSLAVQTLSNSVAVGLQSAFELGVDGLDACSSTVQFIQYFDKLFDVMNSRSKFVPGMKQAISSNNIGYRTHFFQEVKQYLLSLRTLDGQSLLECRR</sequence>
<evidence type="ECO:0000313" key="3">
    <source>
        <dbReference type="Proteomes" id="UP001347796"/>
    </source>
</evidence>
<evidence type="ECO:0000313" key="2">
    <source>
        <dbReference type="EMBL" id="KAK6191108.1"/>
    </source>
</evidence>
<comment type="caution">
    <text evidence="2">The sequence shown here is derived from an EMBL/GenBank/DDBJ whole genome shotgun (WGS) entry which is preliminary data.</text>
</comment>
<dbReference type="InterPro" id="IPR048366">
    <property type="entry name" value="TNP-like_GBD"/>
</dbReference>
<dbReference type="Pfam" id="PF21788">
    <property type="entry name" value="TNP-like_GBD"/>
    <property type="match status" value="1"/>
</dbReference>
<dbReference type="EMBL" id="JAZGQO010000002">
    <property type="protein sequence ID" value="KAK6191108.1"/>
    <property type="molecule type" value="Genomic_DNA"/>
</dbReference>
<protein>
    <recommendedName>
        <fullName evidence="1">Transposable element P transposase-like GTP-binding insertion domain-containing protein</fullName>
    </recommendedName>
</protein>
<dbReference type="AlphaFoldDB" id="A0AAN8K1V4"/>
<feature type="domain" description="Transposable element P transposase-like GTP-binding insertion" evidence="1">
    <location>
        <begin position="2"/>
        <end position="106"/>
    </location>
</feature>
<accession>A0AAN8K1V4</accession>
<organism evidence="2 3">
    <name type="scientific">Patella caerulea</name>
    <name type="common">Rayed Mediterranean limpet</name>
    <dbReference type="NCBI Taxonomy" id="87958"/>
    <lineage>
        <taxon>Eukaryota</taxon>
        <taxon>Metazoa</taxon>
        <taxon>Spiralia</taxon>
        <taxon>Lophotrochozoa</taxon>
        <taxon>Mollusca</taxon>
        <taxon>Gastropoda</taxon>
        <taxon>Patellogastropoda</taxon>
        <taxon>Patelloidea</taxon>
        <taxon>Patellidae</taxon>
        <taxon>Patella</taxon>
    </lineage>
</organism>
<gene>
    <name evidence="2" type="ORF">SNE40_002852</name>
</gene>